<evidence type="ECO:0000313" key="4">
    <source>
        <dbReference type="EMBL" id="CAF3812368.1"/>
    </source>
</evidence>
<evidence type="ECO:0000313" key="6">
    <source>
        <dbReference type="Proteomes" id="UP000663829"/>
    </source>
</evidence>
<evidence type="ECO:0000313" key="3">
    <source>
        <dbReference type="EMBL" id="CAF1580403.1"/>
    </source>
</evidence>
<dbReference type="Proteomes" id="UP000677228">
    <property type="component" value="Unassembled WGS sequence"/>
</dbReference>
<dbReference type="EMBL" id="CAJNOQ010031494">
    <property type="protein sequence ID" value="CAF1580403.1"/>
    <property type="molecule type" value="Genomic_DNA"/>
</dbReference>
<accession>A0A815ZAW4</accession>
<dbReference type="EMBL" id="CAJNOK010007777">
    <property type="protein sequence ID" value="CAF1044240.1"/>
    <property type="molecule type" value="Genomic_DNA"/>
</dbReference>
<dbReference type="Proteomes" id="UP000663829">
    <property type="component" value="Unassembled WGS sequence"/>
</dbReference>
<feature type="region of interest" description="Disordered" evidence="1">
    <location>
        <begin position="20"/>
        <end position="53"/>
    </location>
</feature>
<dbReference type="Proteomes" id="UP000682733">
    <property type="component" value="Unassembled WGS sequence"/>
</dbReference>
<evidence type="ECO:0000313" key="5">
    <source>
        <dbReference type="EMBL" id="CAF4447555.1"/>
    </source>
</evidence>
<gene>
    <name evidence="3" type="ORF">GPM918_LOCUS41043</name>
    <name evidence="2" type="ORF">OVA965_LOCUS16641</name>
    <name evidence="5" type="ORF">SRO942_LOCUS42049</name>
    <name evidence="4" type="ORF">TMI583_LOCUS16651</name>
</gene>
<dbReference type="EMBL" id="CAJOBC010097443">
    <property type="protein sequence ID" value="CAF4447555.1"/>
    <property type="molecule type" value="Genomic_DNA"/>
</dbReference>
<comment type="caution">
    <text evidence="3">The sequence shown here is derived from an EMBL/GenBank/DDBJ whole genome shotgun (WGS) entry which is preliminary data.</text>
</comment>
<organism evidence="3 6">
    <name type="scientific">Didymodactylos carnosus</name>
    <dbReference type="NCBI Taxonomy" id="1234261"/>
    <lineage>
        <taxon>Eukaryota</taxon>
        <taxon>Metazoa</taxon>
        <taxon>Spiralia</taxon>
        <taxon>Gnathifera</taxon>
        <taxon>Rotifera</taxon>
        <taxon>Eurotatoria</taxon>
        <taxon>Bdelloidea</taxon>
        <taxon>Philodinida</taxon>
        <taxon>Philodinidae</taxon>
        <taxon>Didymodactylos</taxon>
    </lineage>
</organism>
<dbReference type="AlphaFoldDB" id="A0A815ZAW4"/>
<sequence>MLIETLEVYISISSTNLPPNVPDRKLNALRPSSNEPMVTNDQPPKNTSSQLSPQSETIIDGYAIQWPKFQNRNALFQGSLTKGIE</sequence>
<protein>
    <submittedName>
        <fullName evidence="3">Uncharacterized protein</fullName>
    </submittedName>
</protein>
<dbReference type="EMBL" id="CAJOBA010007789">
    <property type="protein sequence ID" value="CAF3812368.1"/>
    <property type="molecule type" value="Genomic_DNA"/>
</dbReference>
<proteinExistence type="predicted"/>
<dbReference type="Proteomes" id="UP000681722">
    <property type="component" value="Unassembled WGS sequence"/>
</dbReference>
<reference evidence="3" key="1">
    <citation type="submission" date="2021-02" db="EMBL/GenBank/DDBJ databases">
        <authorList>
            <person name="Nowell W R."/>
        </authorList>
    </citation>
    <scope>NUCLEOTIDE SEQUENCE</scope>
</reference>
<evidence type="ECO:0000313" key="2">
    <source>
        <dbReference type="EMBL" id="CAF1044240.1"/>
    </source>
</evidence>
<name>A0A815ZAW4_9BILA</name>
<feature type="compositionally biased region" description="Polar residues" evidence="1">
    <location>
        <begin position="30"/>
        <end position="53"/>
    </location>
</feature>
<evidence type="ECO:0000256" key="1">
    <source>
        <dbReference type="SAM" id="MobiDB-lite"/>
    </source>
</evidence>
<keyword evidence="6" id="KW-1185">Reference proteome</keyword>